<dbReference type="EMBL" id="CP061800">
    <property type="protein sequence ID" value="QTA91414.1"/>
    <property type="molecule type" value="Genomic_DNA"/>
</dbReference>
<feature type="transmembrane region" description="Helical" evidence="8">
    <location>
        <begin position="167"/>
        <end position="185"/>
    </location>
</feature>
<keyword evidence="4" id="KW-1003">Cell membrane</keyword>
<keyword evidence="6 8" id="KW-1133">Transmembrane helix</keyword>
<protein>
    <submittedName>
        <fullName evidence="9">Transmembrane protein, TqsA-like</fullName>
    </submittedName>
</protein>
<dbReference type="AlphaFoldDB" id="A0A975BTD1"/>
<feature type="transmembrane region" description="Helical" evidence="8">
    <location>
        <begin position="248"/>
        <end position="274"/>
    </location>
</feature>
<dbReference type="KEGG" id="dmm:dnm_074810"/>
<feature type="transmembrane region" description="Helical" evidence="8">
    <location>
        <begin position="286"/>
        <end position="309"/>
    </location>
</feature>
<accession>A0A975BTD1</accession>
<evidence type="ECO:0000256" key="3">
    <source>
        <dbReference type="ARBA" id="ARBA00022448"/>
    </source>
</evidence>
<dbReference type="GO" id="GO:0055085">
    <property type="term" value="P:transmembrane transport"/>
    <property type="evidence" value="ECO:0007669"/>
    <property type="project" value="TreeGrafter"/>
</dbReference>
<evidence type="ECO:0000256" key="8">
    <source>
        <dbReference type="SAM" id="Phobius"/>
    </source>
</evidence>
<evidence type="ECO:0000256" key="5">
    <source>
        <dbReference type="ARBA" id="ARBA00022692"/>
    </source>
</evidence>
<feature type="transmembrane region" description="Helical" evidence="8">
    <location>
        <begin position="12"/>
        <end position="32"/>
    </location>
</feature>
<feature type="transmembrane region" description="Helical" evidence="8">
    <location>
        <begin position="38"/>
        <end position="56"/>
    </location>
</feature>
<keyword evidence="10" id="KW-1185">Reference proteome</keyword>
<evidence type="ECO:0000256" key="2">
    <source>
        <dbReference type="ARBA" id="ARBA00009773"/>
    </source>
</evidence>
<reference evidence="9" key="1">
    <citation type="journal article" date="2021" name="Microb. Physiol.">
        <title>Proteogenomic Insights into the Physiology of Marine, Sulfate-Reducing, Filamentous Desulfonema limicola and Desulfonema magnum.</title>
        <authorList>
            <person name="Schnaars V."/>
            <person name="Wohlbrand L."/>
            <person name="Scheve S."/>
            <person name="Hinrichs C."/>
            <person name="Reinhardt R."/>
            <person name="Rabus R."/>
        </authorList>
    </citation>
    <scope>NUCLEOTIDE SEQUENCE</scope>
    <source>
        <strain evidence="9">4be13</strain>
    </source>
</reference>
<dbReference type="PANTHER" id="PTHR21716:SF53">
    <property type="entry name" value="PERMEASE PERM-RELATED"/>
    <property type="match status" value="1"/>
</dbReference>
<dbReference type="InterPro" id="IPR002549">
    <property type="entry name" value="AI-2E-like"/>
</dbReference>
<sequence>MLKLFRSWLNQYFADPQVIILGFLLSLGFVLIFIMGDMLAPVFISVVIAYLLEGMVSRLQRFRMPRLAAVIVVFLCFMACIVVMIIGLLPLLSEQIGDLVQKLPSMIEKGQKLVMNLPERYPGFISRQELEEIVNSLSSELTGLVKSKLTKVVQGIFSFSLASVKSIITFLVYSILVPLMIFFFLKDKKDILEWVAGFLPKDRGLATEVWNEVNKQTGNYVRGKIWEILIVWGVTYFTFRLFELDFTMLLSLFVGLSVIVPYIGATVMFLPVALVAYFQWGWGADFAYIMVALGIIQALDGNLLVPLLFSGAVNLHPVAIIIAILVFGGLWGLWGLFFAIPLASLSHAVVKAWLTKEQIIPTED</sequence>
<evidence type="ECO:0000256" key="1">
    <source>
        <dbReference type="ARBA" id="ARBA00004651"/>
    </source>
</evidence>
<evidence type="ECO:0000256" key="4">
    <source>
        <dbReference type="ARBA" id="ARBA00022475"/>
    </source>
</evidence>
<evidence type="ECO:0000313" key="9">
    <source>
        <dbReference type="EMBL" id="QTA91414.1"/>
    </source>
</evidence>
<evidence type="ECO:0000313" key="10">
    <source>
        <dbReference type="Proteomes" id="UP000663722"/>
    </source>
</evidence>
<feature type="transmembrane region" description="Helical" evidence="8">
    <location>
        <begin position="68"/>
        <end position="92"/>
    </location>
</feature>
<dbReference type="PANTHER" id="PTHR21716">
    <property type="entry name" value="TRANSMEMBRANE PROTEIN"/>
    <property type="match status" value="1"/>
</dbReference>
<organism evidence="9 10">
    <name type="scientific">Desulfonema magnum</name>
    <dbReference type="NCBI Taxonomy" id="45655"/>
    <lineage>
        <taxon>Bacteria</taxon>
        <taxon>Pseudomonadati</taxon>
        <taxon>Thermodesulfobacteriota</taxon>
        <taxon>Desulfobacteria</taxon>
        <taxon>Desulfobacterales</taxon>
        <taxon>Desulfococcaceae</taxon>
        <taxon>Desulfonema</taxon>
    </lineage>
</organism>
<dbReference type="Pfam" id="PF01594">
    <property type="entry name" value="AI-2E_transport"/>
    <property type="match status" value="1"/>
</dbReference>
<keyword evidence="5 8" id="KW-0812">Transmembrane</keyword>
<evidence type="ECO:0000256" key="7">
    <source>
        <dbReference type="ARBA" id="ARBA00023136"/>
    </source>
</evidence>
<name>A0A975BTD1_9BACT</name>
<keyword evidence="3" id="KW-0813">Transport</keyword>
<comment type="subcellular location">
    <subcellularLocation>
        <location evidence="1">Cell membrane</location>
        <topology evidence="1">Multi-pass membrane protein</topology>
    </subcellularLocation>
</comment>
<evidence type="ECO:0000256" key="6">
    <source>
        <dbReference type="ARBA" id="ARBA00022989"/>
    </source>
</evidence>
<feature type="transmembrane region" description="Helical" evidence="8">
    <location>
        <begin position="225"/>
        <end position="242"/>
    </location>
</feature>
<comment type="similarity">
    <text evidence="2">Belongs to the autoinducer-2 exporter (AI-2E) (TC 2.A.86) family.</text>
</comment>
<keyword evidence="7 8" id="KW-0472">Membrane</keyword>
<feature type="transmembrane region" description="Helical" evidence="8">
    <location>
        <begin position="315"/>
        <end position="340"/>
    </location>
</feature>
<dbReference type="RefSeq" id="WP_207679206.1">
    <property type="nucleotide sequence ID" value="NZ_CP061800.1"/>
</dbReference>
<proteinExistence type="inferred from homology"/>
<gene>
    <name evidence="9" type="ORF">dnm_074810</name>
</gene>
<dbReference type="GO" id="GO:0005886">
    <property type="term" value="C:plasma membrane"/>
    <property type="evidence" value="ECO:0007669"/>
    <property type="project" value="UniProtKB-SubCell"/>
</dbReference>
<dbReference type="Proteomes" id="UP000663722">
    <property type="component" value="Chromosome"/>
</dbReference>